<dbReference type="InterPro" id="IPR043519">
    <property type="entry name" value="NT_sf"/>
</dbReference>
<dbReference type="PANTHER" id="PTHR34822">
    <property type="entry name" value="GRPB DOMAIN PROTEIN (AFU_ORTHOLOGUE AFUA_1G01530)"/>
    <property type="match status" value="1"/>
</dbReference>
<reference evidence="1 2" key="1">
    <citation type="submission" date="2022-01" db="EMBL/GenBank/DDBJ databases">
        <title>Collection of gut derived symbiotic bacterial strains cultured from healthy donors.</title>
        <authorList>
            <person name="Lin H."/>
            <person name="Kohout C."/>
            <person name="Waligurski E."/>
            <person name="Pamer E.G."/>
        </authorList>
    </citation>
    <scope>NUCLEOTIDE SEQUENCE [LARGE SCALE GENOMIC DNA]</scope>
    <source>
        <strain evidence="1 2">DFI.7.58</strain>
    </source>
</reference>
<dbReference type="Gene3D" id="3.30.460.10">
    <property type="entry name" value="Beta Polymerase, domain 2"/>
    <property type="match status" value="1"/>
</dbReference>
<dbReference type="Pfam" id="PF04229">
    <property type="entry name" value="GrpB"/>
    <property type="match status" value="1"/>
</dbReference>
<dbReference type="RefSeq" id="WP_191448725.1">
    <property type="nucleotide sequence ID" value="NZ_JAKNHQ010000007.1"/>
</dbReference>
<evidence type="ECO:0000313" key="1">
    <source>
        <dbReference type="EMBL" id="MCG4610613.1"/>
    </source>
</evidence>
<evidence type="ECO:0000313" key="2">
    <source>
        <dbReference type="Proteomes" id="UP001298681"/>
    </source>
</evidence>
<protein>
    <submittedName>
        <fullName evidence="1">GrpB family protein</fullName>
    </submittedName>
</protein>
<organism evidence="1 2">
    <name type="scientific">Anaeromassilibacillus senegalensis</name>
    <dbReference type="NCBI Taxonomy" id="1673717"/>
    <lineage>
        <taxon>Bacteria</taxon>
        <taxon>Bacillati</taxon>
        <taxon>Bacillota</taxon>
        <taxon>Clostridia</taxon>
        <taxon>Eubacteriales</taxon>
        <taxon>Acutalibacteraceae</taxon>
        <taxon>Anaeromassilibacillus</taxon>
    </lineage>
</organism>
<accession>A0ABS9MIG8</accession>
<gene>
    <name evidence="1" type="ORF">L0P57_06660</name>
</gene>
<name>A0ABS9MIG8_9FIRM</name>
<dbReference type="InterPro" id="IPR007344">
    <property type="entry name" value="GrpB/CoaE"/>
</dbReference>
<dbReference type="SUPFAM" id="SSF81301">
    <property type="entry name" value="Nucleotidyltransferase"/>
    <property type="match status" value="1"/>
</dbReference>
<dbReference type="EMBL" id="JAKNHQ010000007">
    <property type="protein sequence ID" value="MCG4610613.1"/>
    <property type="molecule type" value="Genomic_DNA"/>
</dbReference>
<proteinExistence type="predicted"/>
<comment type="caution">
    <text evidence="1">The sequence shown here is derived from an EMBL/GenBank/DDBJ whole genome shotgun (WGS) entry which is preliminary data.</text>
</comment>
<keyword evidence="2" id="KW-1185">Reference proteome</keyword>
<dbReference type="PANTHER" id="PTHR34822:SF1">
    <property type="entry name" value="GRPB FAMILY PROTEIN"/>
    <property type="match status" value="1"/>
</dbReference>
<dbReference type="Proteomes" id="UP001298681">
    <property type="component" value="Unassembled WGS sequence"/>
</dbReference>
<sequence>MHVRVVLYRPEWPLLFAQEAEKIGKAFGAELLAVHHIGSTSVEGLAAKPIIDILAVVRDVNAIDAFAPAMEALGYEAMGEFGIPGRRYYRKGGENRTHQIHAFSEEDHWNIDRHLAVRDYLRVHPKEAQLYGNLKQHLAQQFPEDIEQYCDGKDAFVKALEKRAYAWYFTK</sequence>